<keyword evidence="5 9" id="KW-0297">G-protein coupled receptor</keyword>
<organism evidence="12 13">
    <name type="scientific">Hypsibius exemplaris</name>
    <name type="common">Freshwater tardigrade</name>
    <dbReference type="NCBI Taxonomy" id="2072580"/>
    <lineage>
        <taxon>Eukaryota</taxon>
        <taxon>Metazoa</taxon>
        <taxon>Ecdysozoa</taxon>
        <taxon>Tardigrada</taxon>
        <taxon>Eutardigrada</taxon>
        <taxon>Parachela</taxon>
        <taxon>Hypsibioidea</taxon>
        <taxon>Hypsibiidae</taxon>
        <taxon>Hypsibius</taxon>
    </lineage>
</organism>
<comment type="subcellular location">
    <subcellularLocation>
        <location evidence="1">Cell membrane</location>
        <topology evidence="1">Multi-pass membrane protein</topology>
    </subcellularLocation>
</comment>
<evidence type="ECO:0000256" key="10">
    <source>
        <dbReference type="SAM" id="Phobius"/>
    </source>
</evidence>
<evidence type="ECO:0000256" key="8">
    <source>
        <dbReference type="ARBA" id="ARBA00023224"/>
    </source>
</evidence>
<reference evidence="13" key="1">
    <citation type="submission" date="2017-01" db="EMBL/GenBank/DDBJ databases">
        <title>Comparative genomics of anhydrobiosis in the tardigrade Hypsibius dujardini.</title>
        <authorList>
            <person name="Yoshida Y."/>
            <person name="Koutsovoulos G."/>
            <person name="Laetsch D."/>
            <person name="Stevens L."/>
            <person name="Kumar S."/>
            <person name="Horikawa D."/>
            <person name="Ishino K."/>
            <person name="Komine S."/>
            <person name="Tomita M."/>
            <person name="Blaxter M."/>
            <person name="Arakawa K."/>
        </authorList>
    </citation>
    <scope>NUCLEOTIDE SEQUENCE [LARGE SCALE GENOMIC DNA]</scope>
    <source>
        <strain evidence="13">Z151</strain>
    </source>
</reference>
<evidence type="ECO:0000256" key="5">
    <source>
        <dbReference type="ARBA" id="ARBA00023040"/>
    </source>
</evidence>
<sequence length="194" mass="21953">MTDQYLVNMTAANLIEDARETYSRQGQIYVLFFLASLAMIGNSCVIVQLCRKRLRERSFSNINFLILQLAISDLSVALFCLLADGIWKLTYHWHAGDFMCKGVKYLQMFSLYTSTYIIVTISLDRCIKIRFALTRFDHKRVVKTMSVCAWIMAGICSLPQPTLIVKGEEENRLSSSLGISISCISCNHTQAGPD</sequence>
<keyword evidence="2" id="KW-1003">Cell membrane</keyword>
<dbReference type="GO" id="GO:0007218">
    <property type="term" value="P:neuropeptide signaling pathway"/>
    <property type="evidence" value="ECO:0007669"/>
    <property type="project" value="TreeGrafter"/>
</dbReference>
<gene>
    <name evidence="12" type="ORF">BV898_05245</name>
</gene>
<feature type="transmembrane region" description="Helical" evidence="10">
    <location>
        <begin position="62"/>
        <end position="85"/>
    </location>
</feature>
<comment type="similarity">
    <text evidence="9">Belongs to the G-protein coupled receptor 1 family.</text>
</comment>
<dbReference type="Proteomes" id="UP000192578">
    <property type="component" value="Unassembled WGS sequence"/>
</dbReference>
<keyword evidence="6 10" id="KW-0472">Membrane</keyword>
<dbReference type="PROSITE" id="PS50262">
    <property type="entry name" value="G_PROTEIN_RECEP_F1_2"/>
    <property type="match status" value="1"/>
</dbReference>
<protein>
    <submittedName>
        <fullName evidence="12">Gonadotropin-releasing hormone receptor</fullName>
    </submittedName>
</protein>
<dbReference type="GO" id="GO:0005886">
    <property type="term" value="C:plasma membrane"/>
    <property type="evidence" value="ECO:0007669"/>
    <property type="project" value="UniProtKB-SubCell"/>
</dbReference>
<keyword evidence="13" id="KW-1185">Reference proteome</keyword>
<evidence type="ECO:0000256" key="3">
    <source>
        <dbReference type="ARBA" id="ARBA00022692"/>
    </source>
</evidence>
<dbReference type="SUPFAM" id="SSF81321">
    <property type="entry name" value="Family A G protein-coupled receptor-like"/>
    <property type="match status" value="1"/>
</dbReference>
<feature type="transmembrane region" description="Helical" evidence="10">
    <location>
        <begin position="105"/>
        <end position="123"/>
    </location>
</feature>
<accession>A0A1W0WZM9</accession>
<evidence type="ECO:0000259" key="11">
    <source>
        <dbReference type="PROSITE" id="PS50262"/>
    </source>
</evidence>
<keyword evidence="4 10" id="KW-1133">Transmembrane helix</keyword>
<evidence type="ECO:0000313" key="12">
    <source>
        <dbReference type="EMBL" id="OQV20659.1"/>
    </source>
</evidence>
<evidence type="ECO:0000256" key="9">
    <source>
        <dbReference type="RuleBase" id="RU000688"/>
    </source>
</evidence>
<evidence type="ECO:0000256" key="7">
    <source>
        <dbReference type="ARBA" id="ARBA00023170"/>
    </source>
</evidence>
<dbReference type="PRINTS" id="PR00237">
    <property type="entry name" value="GPCRRHODOPSN"/>
</dbReference>
<evidence type="ECO:0000256" key="4">
    <source>
        <dbReference type="ARBA" id="ARBA00022989"/>
    </source>
</evidence>
<dbReference type="PANTHER" id="PTHR24230">
    <property type="entry name" value="G-PROTEIN COUPLED RECEPTOR"/>
    <property type="match status" value="1"/>
</dbReference>
<dbReference type="Gene3D" id="1.20.1070.10">
    <property type="entry name" value="Rhodopsin 7-helix transmembrane proteins"/>
    <property type="match status" value="1"/>
</dbReference>
<feature type="domain" description="G-protein coupled receptors family 1 profile" evidence="11">
    <location>
        <begin position="41"/>
        <end position="194"/>
    </location>
</feature>
<dbReference type="AlphaFoldDB" id="A0A1W0WZM9"/>
<keyword evidence="7 9" id="KW-0675">Receptor</keyword>
<feature type="transmembrane region" description="Helical" evidence="10">
    <location>
        <begin position="28"/>
        <end position="50"/>
    </location>
</feature>
<dbReference type="InterPro" id="IPR000276">
    <property type="entry name" value="GPCR_Rhodpsn"/>
</dbReference>
<dbReference type="InterPro" id="IPR017452">
    <property type="entry name" value="GPCR_Rhodpsn_7TM"/>
</dbReference>
<proteinExistence type="inferred from homology"/>
<evidence type="ECO:0000313" key="13">
    <source>
        <dbReference type="Proteomes" id="UP000192578"/>
    </source>
</evidence>
<evidence type="ECO:0000256" key="1">
    <source>
        <dbReference type="ARBA" id="ARBA00004651"/>
    </source>
</evidence>
<evidence type="ECO:0000256" key="6">
    <source>
        <dbReference type="ARBA" id="ARBA00023136"/>
    </source>
</evidence>
<comment type="caution">
    <text evidence="12">The sequence shown here is derived from an EMBL/GenBank/DDBJ whole genome shotgun (WGS) entry which is preliminary data.</text>
</comment>
<dbReference type="PANTHER" id="PTHR24230:SF163">
    <property type="entry name" value="CORAZONIN RECEPTOR, ISOFORM B"/>
    <property type="match status" value="1"/>
</dbReference>
<dbReference type="GO" id="GO:0008528">
    <property type="term" value="F:G protein-coupled peptide receptor activity"/>
    <property type="evidence" value="ECO:0007669"/>
    <property type="project" value="TreeGrafter"/>
</dbReference>
<dbReference type="OrthoDB" id="6435638at2759"/>
<name>A0A1W0WZM9_HYPEX</name>
<keyword evidence="8 9" id="KW-0807">Transducer</keyword>
<keyword evidence="3 9" id="KW-0812">Transmembrane</keyword>
<evidence type="ECO:0000256" key="2">
    <source>
        <dbReference type="ARBA" id="ARBA00022475"/>
    </source>
</evidence>
<dbReference type="EMBL" id="MTYJ01000028">
    <property type="protein sequence ID" value="OQV20659.1"/>
    <property type="molecule type" value="Genomic_DNA"/>
</dbReference>
<dbReference type="Pfam" id="PF00001">
    <property type="entry name" value="7tm_1"/>
    <property type="match status" value="1"/>
</dbReference>
<dbReference type="PROSITE" id="PS00237">
    <property type="entry name" value="G_PROTEIN_RECEP_F1_1"/>
    <property type="match status" value="1"/>
</dbReference>